<dbReference type="Proteomes" id="UP000196258">
    <property type="component" value="Unassembled WGS sequence"/>
</dbReference>
<keyword evidence="5 9" id="KW-0220">Diaminopimelate biosynthesis</keyword>
<dbReference type="PANTHER" id="PTHR20836:SF7">
    <property type="entry name" value="4-HYDROXY-TETRAHYDRODIPICOLINATE REDUCTASE"/>
    <property type="match status" value="1"/>
</dbReference>
<feature type="binding site" evidence="9">
    <location>
        <begin position="151"/>
        <end position="152"/>
    </location>
    <ligand>
        <name>(S)-2,3,4,5-tetrahydrodipicolinate</name>
        <dbReference type="ChEBI" id="CHEBI:16845"/>
    </ligand>
</feature>
<dbReference type="GO" id="GO:0009089">
    <property type="term" value="P:lysine biosynthetic process via diaminopimelate"/>
    <property type="evidence" value="ECO:0007669"/>
    <property type="project" value="UniProtKB-UniRule"/>
</dbReference>
<dbReference type="AlphaFoldDB" id="A0A1Y4QFK2"/>
<evidence type="ECO:0000259" key="12">
    <source>
        <dbReference type="Pfam" id="PF05173"/>
    </source>
</evidence>
<feature type="domain" description="Dihydrodipicolinate reductase N-terminal" evidence="11">
    <location>
        <begin position="1"/>
        <end position="109"/>
    </location>
</feature>
<dbReference type="FunFam" id="3.30.360.10:FF:000009">
    <property type="entry name" value="4-hydroxy-tetrahydrodipicolinate reductase"/>
    <property type="match status" value="1"/>
</dbReference>
<evidence type="ECO:0000256" key="1">
    <source>
        <dbReference type="ARBA" id="ARBA00006642"/>
    </source>
</evidence>
<comment type="subunit">
    <text evidence="9">Homotetramer.</text>
</comment>
<dbReference type="RefSeq" id="WP_087257952.1">
    <property type="nucleotide sequence ID" value="NZ_CAJFOD010000135.1"/>
</dbReference>
<dbReference type="EMBL" id="NFLB01000015">
    <property type="protein sequence ID" value="OUQ04049.1"/>
    <property type="molecule type" value="Genomic_DNA"/>
</dbReference>
<dbReference type="PIRSF" id="PIRSF000161">
    <property type="entry name" value="DHPR"/>
    <property type="match status" value="1"/>
</dbReference>
<dbReference type="InterPro" id="IPR023940">
    <property type="entry name" value="DHDPR_bac"/>
</dbReference>
<dbReference type="GO" id="GO:0050661">
    <property type="term" value="F:NADP binding"/>
    <property type="evidence" value="ECO:0007669"/>
    <property type="project" value="UniProtKB-UniRule"/>
</dbReference>
<dbReference type="InterPro" id="IPR022664">
    <property type="entry name" value="DapB_N_CS"/>
</dbReference>
<dbReference type="GO" id="GO:0019877">
    <property type="term" value="P:diaminopimelate biosynthetic process"/>
    <property type="evidence" value="ECO:0007669"/>
    <property type="project" value="UniProtKB-UniRule"/>
</dbReference>
<proteinExistence type="inferred from homology"/>
<accession>A0A1Y4QFK2</accession>
<dbReference type="Pfam" id="PF01113">
    <property type="entry name" value="DapB_N"/>
    <property type="match status" value="1"/>
</dbReference>
<dbReference type="Gene3D" id="3.30.360.10">
    <property type="entry name" value="Dihydrodipicolinate Reductase, domain 2"/>
    <property type="match status" value="1"/>
</dbReference>
<reference evidence="14" key="1">
    <citation type="submission" date="2017-04" db="EMBL/GenBank/DDBJ databases">
        <title>Function of individual gut microbiota members based on whole genome sequencing of pure cultures obtained from chicken caecum.</title>
        <authorList>
            <person name="Medvecky M."/>
            <person name="Cejkova D."/>
            <person name="Polansky O."/>
            <person name="Karasova D."/>
            <person name="Kubasova T."/>
            <person name="Cizek A."/>
            <person name="Rychlik I."/>
        </authorList>
    </citation>
    <scope>NUCLEOTIDE SEQUENCE [LARGE SCALE GENOMIC DNA]</scope>
    <source>
        <strain evidence="14">An149</strain>
    </source>
</reference>
<evidence type="ECO:0000256" key="7">
    <source>
        <dbReference type="ARBA" id="ARBA00023027"/>
    </source>
</evidence>
<evidence type="ECO:0000256" key="9">
    <source>
        <dbReference type="HAMAP-Rule" id="MF_00102"/>
    </source>
</evidence>
<dbReference type="InterPro" id="IPR000846">
    <property type="entry name" value="DapB_N"/>
</dbReference>
<dbReference type="PROSITE" id="PS01298">
    <property type="entry name" value="DAPB"/>
    <property type="match status" value="1"/>
</dbReference>
<comment type="pathway">
    <text evidence="9">Amino-acid biosynthesis; L-lysine biosynthesis via DAP pathway; (S)-tetrahydrodipicolinate from L-aspartate: step 4/4.</text>
</comment>
<comment type="catalytic activity">
    <reaction evidence="9">
        <text>(S)-2,3,4,5-tetrahydrodipicolinate + NAD(+) + H2O = (2S,4S)-4-hydroxy-2,3,4,5-tetrahydrodipicolinate + NADH + H(+)</text>
        <dbReference type="Rhea" id="RHEA:35323"/>
        <dbReference type="ChEBI" id="CHEBI:15377"/>
        <dbReference type="ChEBI" id="CHEBI:15378"/>
        <dbReference type="ChEBI" id="CHEBI:16845"/>
        <dbReference type="ChEBI" id="CHEBI:57540"/>
        <dbReference type="ChEBI" id="CHEBI:57945"/>
        <dbReference type="ChEBI" id="CHEBI:67139"/>
        <dbReference type="EC" id="1.17.1.8"/>
    </reaction>
</comment>
<evidence type="ECO:0000256" key="3">
    <source>
        <dbReference type="ARBA" id="ARBA00022605"/>
    </source>
</evidence>
<comment type="catalytic activity">
    <reaction evidence="9">
        <text>(S)-2,3,4,5-tetrahydrodipicolinate + NADP(+) + H2O = (2S,4S)-4-hydroxy-2,3,4,5-tetrahydrodipicolinate + NADPH + H(+)</text>
        <dbReference type="Rhea" id="RHEA:35331"/>
        <dbReference type="ChEBI" id="CHEBI:15377"/>
        <dbReference type="ChEBI" id="CHEBI:15378"/>
        <dbReference type="ChEBI" id="CHEBI:16845"/>
        <dbReference type="ChEBI" id="CHEBI:57783"/>
        <dbReference type="ChEBI" id="CHEBI:58349"/>
        <dbReference type="ChEBI" id="CHEBI:67139"/>
        <dbReference type="EC" id="1.17.1.8"/>
    </reaction>
</comment>
<evidence type="ECO:0000256" key="2">
    <source>
        <dbReference type="ARBA" id="ARBA00022490"/>
    </source>
</evidence>
<feature type="binding site" evidence="9">
    <location>
        <position position="37"/>
    </location>
    <ligand>
        <name>NAD(+)</name>
        <dbReference type="ChEBI" id="CHEBI:57540"/>
    </ligand>
</feature>
<dbReference type="InterPro" id="IPR036291">
    <property type="entry name" value="NAD(P)-bd_dom_sf"/>
</dbReference>
<comment type="subcellular location">
    <subcellularLocation>
        <location evidence="9">Cytoplasm</location>
    </subcellularLocation>
</comment>
<dbReference type="GO" id="GO:0008839">
    <property type="term" value="F:4-hydroxy-tetrahydrodipicolinate reductase"/>
    <property type="evidence" value="ECO:0007669"/>
    <property type="project" value="UniProtKB-UniRule"/>
</dbReference>
<protein>
    <recommendedName>
        <fullName evidence="9 10">4-hydroxy-tetrahydrodipicolinate reductase</fullName>
        <shortName evidence="9">HTPA reductase</shortName>
        <ecNumber evidence="9 10">1.17.1.8</ecNumber>
    </recommendedName>
</protein>
<organism evidence="13 14">
    <name type="scientific">Thomasclavelia spiroformis</name>
    <dbReference type="NCBI Taxonomy" id="29348"/>
    <lineage>
        <taxon>Bacteria</taxon>
        <taxon>Bacillati</taxon>
        <taxon>Bacillota</taxon>
        <taxon>Erysipelotrichia</taxon>
        <taxon>Erysipelotrichales</taxon>
        <taxon>Coprobacillaceae</taxon>
        <taxon>Thomasclavelia</taxon>
    </lineage>
</organism>
<dbReference type="EC" id="1.17.1.8" evidence="9 10"/>
<feature type="domain" description="Dihydrodipicolinate reductase C-terminal" evidence="12">
    <location>
        <begin position="113"/>
        <end position="245"/>
    </location>
</feature>
<evidence type="ECO:0000259" key="11">
    <source>
        <dbReference type="Pfam" id="PF01113"/>
    </source>
</evidence>
<dbReference type="GO" id="GO:0051287">
    <property type="term" value="F:NAD binding"/>
    <property type="evidence" value="ECO:0007669"/>
    <property type="project" value="UniProtKB-UniRule"/>
</dbReference>
<keyword evidence="6 9" id="KW-0560">Oxidoreductase</keyword>
<comment type="similarity">
    <text evidence="1 9">Belongs to the DapB family.</text>
</comment>
<evidence type="ECO:0000256" key="4">
    <source>
        <dbReference type="ARBA" id="ARBA00022857"/>
    </source>
</evidence>
<dbReference type="GO" id="GO:0005829">
    <property type="term" value="C:cytosol"/>
    <property type="evidence" value="ECO:0007669"/>
    <property type="project" value="TreeGrafter"/>
</dbReference>
<dbReference type="PANTHER" id="PTHR20836">
    <property type="entry name" value="DIHYDRODIPICOLINATE REDUCTASE"/>
    <property type="match status" value="1"/>
</dbReference>
<comment type="caution">
    <text evidence="9">Was originally thought to be a dihydrodipicolinate reductase (DHDPR), catalyzing the conversion of dihydrodipicolinate to tetrahydrodipicolinate. However, it was shown in E.coli that the substrate of the enzymatic reaction is not dihydrodipicolinate (DHDP) but in fact (2S,4S)-4-hydroxy-2,3,4,5-tetrahydrodipicolinic acid (HTPA), the product released by the DapA-catalyzed reaction.</text>
</comment>
<keyword evidence="3 9" id="KW-0028">Amino-acid biosynthesis</keyword>
<dbReference type="NCBIfam" id="TIGR00036">
    <property type="entry name" value="dapB"/>
    <property type="match status" value="1"/>
</dbReference>
<dbReference type="SUPFAM" id="SSF55347">
    <property type="entry name" value="Glyceraldehyde-3-phosphate dehydrogenase-like, C-terminal domain"/>
    <property type="match status" value="1"/>
</dbReference>
<keyword evidence="4 9" id="KW-0521">NADP</keyword>
<dbReference type="SUPFAM" id="SSF51735">
    <property type="entry name" value="NAD(P)-binding Rossmann-fold domains"/>
    <property type="match status" value="1"/>
</dbReference>
<dbReference type="Pfam" id="PF05173">
    <property type="entry name" value="DapB_C"/>
    <property type="match status" value="1"/>
</dbReference>
<evidence type="ECO:0000256" key="5">
    <source>
        <dbReference type="ARBA" id="ARBA00022915"/>
    </source>
</evidence>
<evidence type="ECO:0000313" key="13">
    <source>
        <dbReference type="EMBL" id="OUQ04049.1"/>
    </source>
</evidence>
<comment type="function">
    <text evidence="9">Catalyzes the conversion of 4-hydroxy-tetrahydrodipicolinate (HTPA) to tetrahydrodipicolinate.</text>
</comment>
<dbReference type="GO" id="GO:0016726">
    <property type="term" value="F:oxidoreductase activity, acting on CH or CH2 groups, NAD or NADP as acceptor"/>
    <property type="evidence" value="ECO:0007669"/>
    <property type="project" value="UniProtKB-UniRule"/>
</dbReference>
<feature type="binding site" evidence="9">
    <location>
        <position position="38"/>
    </location>
    <ligand>
        <name>NADP(+)</name>
        <dbReference type="ChEBI" id="CHEBI:58349"/>
    </ligand>
</feature>
<dbReference type="Gene3D" id="3.40.50.720">
    <property type="entry name" value="NAD(P)-binding Rossmann-like Domain"/>
    <property type="match status" value="1"/>
</dbReference>
<feature type="active site" description="Proton donor" evidence="9">
    <location>
        <position position="145"/>
    </location>
</feature>
<keyword evidence="7 9" id="KW-0520">NAD</keyword>
<dbReference type="HAMAP" id="MF_00102">
    <property type="entry name" value="DapB"/>
    <property type="match status" value="1"/>
</dbReference>
<gene>
    <name evidence="9" type="primary">dapB</name>
    <name evidence="13" type="ORF">B5E91_11795</name>
</gene>
<feature type="binding site" evidence="9">
    <location>
        <position position="142"/>
    </location>
    <ligand>
        <name>(S)-2,3,4,5-tetrahydrodipicolinate</name>
        <dbReference type="ChEBI" id="CHEBI:16845"/>
    </ligand>
</feature>
<keyword evidence="2 9" id="KW-0963">Cytoplasm</keyword>
<keyword evidence="8 9" id="KW-0457">Lysine biosynthesis</keyword>
<evidence type="ECO:0000256" key="10">
    <source>
        <dbReference type="NCBIfam" id="TIGR00036"/>
    </source>
</evidence>
<dbReference type="InterPro" id="IPR022663">
    <property type="entry name" value="DapB_C"/>
</dbReference>
<dbReference type="CDD" id="cd02274">
    <property type="entry name" value="DHDPR_N"/>
    <property type="match status" value="1"/>
</dbReference>
<feature type="binding site" evidence="9">
    <location>
        <begin position="83"/>
        <end position="85"/>
    </location>
    <ligand>
        <name>NAD(+)</name>
        <dbReference type="ChEBI" id="CHEBI:57540"/>
    </ligand>
</feature>
<feature type="active site" description="Proton donor/acceptor" evidence="9">
    <location>
        <position position="141"/>
    </location>
</feature>
<feature type="binding site" evidence="9">
    <location>
        <begin position="107"/>
        <end position="110"/>
    </location>
    <ligand>
        <name>NAD(+)</name>
        <dbReference type="ChEBI" id="CHEBI:57540"/>
    </ligand>
</feature>
<evidence type="ECO:0000256" key="8">
    <source>
        <dbReference type="ARBA" id="ARBA00023154"/>
    </source>
</evidence>
<dbReference type="UniPathway" id="UPA00034">
    <property type="reaction ID" value="UER00018"/>
</dbReference>
<sequence length="247" mass="28136">MKVIVYGYGLMGKKVANRIRSQNDMDLMAVVSYEFDEKIPEKCFNSLKECDEKADVIIDFSHPNNLDDILTYAKENKCKLVIATTGYSEEQLEKIKEASKDIPIFQSYNTSYGIQMVTKILRQVAKEFYNAGYDIEILEKHHNQKIDAPSGTAKLLYEVMEEEIKETTPIYDRSSIHEKRKHEEIGIQALRGGTIFGEHTVMFAGIDEIIEIKHTALSKEVFVQGAISAAYALIDKENGLYTLKSLY</sequence>
<evidence type="ECO:0000256" key="6">
    <source>
        <dbReference type="ARBA" id="ARBA00023002"/>
    </source>
</evidence>
<comment type="caution">
    <text evidence="9">Lacks conserved residue(s) required for the propagation of feature annotation.</text>
</comment>
<comment type="caution">
    <text evidence="13">The sequence shown here is derived from an EMBL/GenBank/DDBJ whole genome shotgun (WGS) entry which is preliminary data.</text>
</comment>
<evidence type="ECO:0000313" key="14">
    <source>
        <dbReference type="Proteomes" id="UP000196258"/>
    </source>
</evidence>
<name>A0A1Y4QFK2_9FIRM</name>